<organism evidence="9">
    <name type="scientific">Vanderwaltozyma polyspora (strain ATCC 22028 / DSM 70294 / BCRC 21397 / CBS 2163 / NBRC 10782 / NRRL Y-8283 / UCD 57-17)</name>
    <name type="common">Kluyveromyces polysporus</name>
    <dbReference type="NCBI Taxonomy" id="436907"/>
    <lineage>
        <taxon>Eukaryota</taxon>
        <taxon>Fungi</taxon>
        <taxon>Dikarya</taxon>
        <taxon>Ascomycota</taxon>
        <taxon>Saccharomycotina</taxon>
        <taxon>Saccharomycetes</taxon>
        <taxon>Saccharomycetales</taxon>
        <taxon>Saccharomycetaceae</taxon>
        <taxon>Vanderwaltozyma</taxon>
    </lineage>
</organism>
<evidence type="ECO:0000256" key="1">
    <source>
        <dbReference type="ARBA" id="ARBA00004606"/>
    </source>
</evidence>
<comment type="subcellular location">
    <subcellularLocation>
        <location evidence="1">Membrane</location>
        <topology evidence="1">Single-pass type II membrane protein</topology>
    </subcellularLocation>
</comment>
<evidence type="ECO:0000256" key="3">
    <source>
        <dbReference type="ARBA" id="ARBA00022676"/>
    </source>
</evidence>
<dbReference type="Pfam" id="PF01793">
    <property type="entry name" value="Glyco_transf_15"/>
    <property type="match status" value="1"/>
</dbReference>
<keyword evidence="4" id="KW-0808">Transferase</keyword>
<dbReference type="PANTHER" id="PTHR31121:SF11">
    <property type="entry name" value="MANNOSYLTRANSFERASE KTR3-RELATED"/>
    <property type="match status" value="1"/>
</dbReference>
<dbReference type="OrthoDB" id="439943at2759"/>
<evidence type="ECO:0000256" key="2">
    <source>
        <dbReference type="ARBA" id="ARBA00007677"/>
    </source>
</evidence>
<dbReference type="GO" id="GO:0000032">
    <property type="term" value="P:cell wall mannoprotein biosynthetic process"/>
    <property type="evidence" value="ECO:0007669"/>
    <property type="project" value="TreeGrafter"/>
</dbReference>
<keyword evidence="7" id="KW-0812">Transmembrane</keyword>
<evidence type="ECO:0000256" key="6">
    <source>
        <dbReference type="SAM" id="MobiDB-lite"/>
    </source>
</evidence>
<dbReference type="FunFam" id="3.90.550.10:FF:000051">
    <property type="entry name" value="Alpha-1,2-mannosyltransferase (Ktr4)"/>
    <property type="match status" value="1"/>
</dbReference>
<dbReference type="PANTHER" id="PTHR31121">
    <property type="entry name" value="ALPHA-1,2 MANNOSYLTRANSFERASE KTR1"/>
    <property type="match status" value="1"/>
</dbReference>
<dbReference type="InterPro" id="IPR029044">
    <property type="entry name" value="Nucleotide-diphossugar_trans"/>
</dbReference>
<evidence type="ECO:0000256" key="7">
    <source>
        <dbReference type="SAM" id="Phobius"/>
    </source>
</evidence>
<dbReference type="FunCoup" id="A7TSW3">
    <property type="interactions" value="198"/>
</dbReference>
<dbReference type="PhylomeDB" id="A7TSW3"/>
<feature type="region of interest" description="Disordered" evidence="6">
    <location>
        <begin position="72"/>
        <end position="91"/>
    </location>
</feature>
<dbReference type="GO" id="GO:0016020">
    <property type="term" value="C:membrane"/>
    <property type="evidence" value="ECO:0007669"/>
    <property type="project" value="UniProtKB-SubCell"/>
</dbReference>
<dbReference type="HOGENOM" id="CLU_024327_0_0_1"/>
<sequence length="443" mass="52022">MGAGDKEKKLIPKPAIFFKRYAREIRFAVAGLVIVLTLLFITNDYIDFSINDALDGDSDSVNTERAVNKKESQFGGDLASPYSDFQPSDASISKRSDDYVMPFTDISQKVVHPEDDGVREKATMVTLVRNTDLWELVKSIRHVEDRFNNRYHYDWVFLNDVEFTEEFKRVTSALTSGNTKYGLIPSDQWSVPSWIDRDKMREGMKFLVKEEVLYADSIPYRHMCRYHSGFFWRHPLLDEYDYFWRVDHDITLYCDIQYDIFKFLRVNNKKIGFILSVTDYEQTIPTLWSTVLSFFSEFPEHLNKNNLMNFISDDGGTTYNRCHFWSNFEIGSLEFFRSKAYRDYFDYLDKAGGFFYERWGDAPVHSVAAATILDRSEIHFFDGLGFHHPNYFSCPVEEKIRLQNKCICDPSVDDTWREHYFCTKKYFKAANLMIPVGAQSKTW</sequence>
<dbReference type="GeneID" id="5542670"/>
<evidence type="ECO:0000313" key="9">
    <source>
        <dbReference type="Proteomes" id="UP000000267"/>
    </source>
</evidence>
<dbReference type="OMA" id="YCDIQYD"/>
<feature type="transmembrane region" description="Helical" evidence="7">
    <location>
        <begin position="21"/>
        <end position="41"/>
    </location>
</feature>
<dbReference type="InterPro" id="IPR002685">
    <property type="entry name" value="Glyco_trans_15"/>
</dbReference>
<proteinExistence type="inferred from homology"/>
<evidence type="ECO:0000313" key="8">
    <source>
        <dbReference type="EMBL" id="EDO14645.1"/>
    </source>
</evidence>
<dbReference type="InParanoid" id="A7TSW3"/>
<dbReference type="GO" id="GO:0000026">
    <property type="term" value="F:alpha-1,2-mannosyltransferase activity"/>
    <property type="evidence" value="ECO:0007669"/>
    <property type="project" value="TreeGrafter"/>
</dbReference>
<accession>A7TSW3</accession>
<keyword evidence="9" id="KW-1185">Reference proteome</keyword>
<dbReference type="eggNOG" id="KOG4472">
    <property type="taxonomic scope" value="Eukaryota"/>
</dbReference>
<evidence type="ECO:0000256" key="4">
    <source>
        <dbReference type="ARBA" id="ARBA00022679"/>
    </source>
</evidence>
<keyword evidence="7" id="KW-0472">Membrane</keyword>
<dbReference type="AlphaFoldDB" id="A7TSW3"/>
<keyword evidence="7" id="KW-1133">Transmembrane helix</keyword>
<dbReference type="GO" id="GO:0005794">
    <property type="term" value="C:Golgi apparatus"/>
    <property type="evidence" value="ECO:0007669"/>
    <property type="project" value="TreeGrafter"/>
</dbReference>
<dbReference type="Proteomes" id="UP000000267">
    <property type="component" value="Unassembled WGS sequence"/>
</dbReference>
<name>A7TSW3_VANPO</name>
<dbReference type="SUPFAM" id="SSF53448">
    <property type="entry name" value="Nucleotide-diphospho-sugar transferases"/>
    <property type="match status" value="1"/>
</dbReference>
<reference evidence="8 9" key="1">
    <citation type="journal article" date="2007" name="Proc. Natl. Acad. Sci. U.S.A.">
        <title>Independent sorting-out of thousands of duplicated gene pairs in two yeast species descended from a whole-genome duplication.</title>
        <authorList>
            <person name="Scannell D.R."/>
            <person name="Frank A.C."/>
            <person name="Conant G.C."/>
            <person name="Byrne K.P."/>
            <person name="Woolfit M."/>
            <person name="Wolfe K.H."/>
        </authorList>
    </citation>
    <scope>NUCLEOTIDE SEQUENCE [LARGE SCALE GENOMIC DNA]</scope>
    <source>
        <strain evidence="9">ATCC 22028 / DSM 70294 / BCRC 21397 / CBS 2163 / NBRC 10782 / NRRL Y-8283 / UCD 57-17</strain>
    </source>
</reference>
<dbReference type="EMBL" id="DS480527">
    <property type="protein sequence ID" value="EDO14645.1"/>
    <property type="molecule type" value="Genomic_DNA"/>
</dbReference>
<dbReference type="KEGG" id="vpo:Kpol_299p5"/>
<evidence type="ECO:0000256" key="5">
    <source>
        <dbReference type="ARBA" id="ARBA00022968"/>
    </source>
</evidence>
<protein>
    <submittedName>
        <fullName evidence="8">Uncharacterized protein</fullName>
    </submittedName>
</protein>
<dbReference type="Gene3D" id="3.90.550.10">
    <property type="entry name" value="Spore Coat Polysaccharide Biosynthesis Protein SpsA, Chain A"/>
    <property type="match status" value="1"/>
</dbReference>
<dbReference type="GO" id="GO:0006487">
    <property type="term" value="P:protein N-linked glycosylation"/>
    <property type="evidence" value="ECO:0007669"/>
    <property type="project" value="TreeGrafter"/>
</dbReference>
<gene>
    <name evidence="8" type="ORF">Kpol_299p5</name>
</gene>
<dbReference type="GO" id="GO:0006493">
    <property type="term" value="P:protein O-linked glycosylation"/>
    <property type="evidence" value="ECO:0007669"/>
    <property type="project" value="TreeGrafter"/>
</dbReference>
<comment type="similarity">
    <text evidence="2">Belongs to the glycosyltransferase 15 family.</text>
</comment>
<dbReference type="RefSeq" id="XP_001642503.1">
    <property type="nucleotide sequence ID" value="XM_001642453.1"/>
</dbReference>
<keyword evidence="5" id="KW-0735">Signal-anchor</keyword>
<keyword evidence="3" id="KW-0328">Glycosyltransferase</keyword>